<dbReference type="OrthoDB" id="1523598at2"/>
<dbReference type="InterPro" id="IPR024408">
    <property type="entry name" value="Muramidase"/>
</dbReference>
<comment type="caution">
    <text evidence="2">The sequence shown here is derived from an EMBL/GenBank/DDBJ whole genome shotgun (WGS) entry which is preliminary data.</text>
</comment>
<dbReference type="HOGENOM" id="CLU_057859_1_0_10"/>
<organism evidence="2 3">
    <name type="scientific">Bacteroides pyogenes F0041</name>
    <dbReference type="NCBI Taxonomy" id="1321819"/>
    <lineage>
        <taxon>Bacteria</taxon>
        <taxon>Pseudomonadati</taxon>
        <taxon>Bacteroidota</taxon>
        <taxon>Bacteroidia</taxon>
        <taxon>Bacteroidales</taxon>
        <taxon>Bacteroidaceae</taxon>
        <taxon>Bacteroides</taxon>
    </lineage>
</organism>
<accession>U2E2K2</accession>
<gene>
    <name evidence="2" type="ORF">HMPREF1981_00563</name>
</gene>
<proteinExistence type="predicted"/>
<sequence>MLIMKFYSLIFLILFPFSGHVSSSNVFESAFSVMDTLPARASGILPEAVREELPSDTNTVCRLTDADYERVANELNIDIATMKAVVEVEAGVSHRGFAAPGIPLVNFDLVLFKRFMHRAGKSVAKYAGNIAFVRPNIRKYGTLGKAHWARLESARKINKEIAEKATFWGMFQIGGFNWKLCGVDSLDDFIARMSRSEAEQLELFARFITRNNLVKYLQAKNWAGFAYHYNGPRYKARGYHTRLARAYRKHL</sequence>
<dbReference type="Pfam" id="PF11860">
    <property type="entry name" value="Muramidase"/>
    <property type="match status" value="1"/>
</dbReference>
<dbReference type="Proteomes" id="UP000016496">
    <property type="component" value="Unassembled WGS sequence"/>
</dbReference>
<reference evidence="2 3" key="1">
    <citation type="submission" date="2013-08" db="EMBL/GenBank/DDBJ databases">
        <authorList>
            <person name="Weinstock G."/>
            <person name="Sodergren E."/>
            <person name="Wylie T."/>
            <person name="Fulton L."/>
            <person name="Fulton R."/>
            <person name="Fronick C."/>
            <person name="O'Laughlin M."/>
            <person name="Godfrey J."/>
            <person name="Miner T."/>
            <person name="Herter B."/>
            <person name="Appelbaum E."/>
            <person name="Cordes M."/>
            <person name="Lek S."/>
            <person name="Wollam A."/>
            <person name="Pepin K.H."/>
            <person name="Palsikar V.B."/>
            <person name="Mitreva M."/>
            <person name="Wilson R.K."/>
        </authorList>
    </citation>
    <scope>NUCLEOTIDE SEQUENCE [LARGE SCALE GENOMIC DNA]</scope>
    <source>
        <strain evidence="2 3">F0041</strain>
    </source>
</reference>
<protein>
    <recommendedName>
        <fullName evidence="1">N-acetylmuramidase domain-containing protein</fullName>
    </recommendedName>
</protein>
<evidence type="ECO:0000313" key="2">
    <source>
        <dbReference type="EMBL" id="ERI88362.1"/>
    </source>
</evidence>
<dbReference type="PATRIC" id="fig|1321819.3.peg.527"/>
<dbReference type="EMBL" id="AWSV01000039">
    <property type="protein sequence ID" value="ERI88362.1"/>
    <property type="molecule type" value="Genomic_DNA"/>
</dbReference>
<evidence type="ECO:0000259" key="1">
    <source>
        <dbReference type="Pfam" id="PF11860"/>
    </source>
</evidence>
<name>U2E2K2_9BACE</name>
<feature type="domain" description="N-acetylmuramidase" evidence="1">
    <location>
        <begin position="79"/>
        <end position="250"/>
    </location>
</feature>
<dbReference type="AlphaFoldDB" id="U2E2K2"/>
<evidence type="ECO:0000313" key="3">
    <source>
        <dbReference type="Proteomes" id="UP000016496"/>
    </source>
</evidence>